<feature type="transmembrane region" description="Helical" evidence="12">
    <location>
        <begin position="12"/>
        <end position="32"/>
    </location>
</feature>
<evidence type="ECO:0000313" key="14">
    <source>
        <dbReference type="EMBL" id="GMK53789.1"/>
    </source>
</evidence>
<dbReference type="GO" id="GO:0042391">
    <property type="term" value="P:regulation of membrane potential"/>
    <property type="evidence" value="ECO:0007669"/>
    <property type="project" value="InterPro"/>
</dbReference>
<evidence type="ECO:0000256" key="5">
    <source>
        <dbReference type="ARBA" id="ARBA00022692"/>
    </source>
</evidence>
<dbReference type="InterPro" id="IPR006153">
    <property type="entry name" value="Cation/H_exchanger_TM"/>
</dbReference>
<evidence type="ECO:0000256" key="2">
    <source>
        <dbReference type="ARBA" id="ARBA00005248"/>
    </source>
</evidence>
<feature type="transmembrane region" description="Helical" evidence="12">
    <location>
        <begin position="106"/>
        <end position="129"/>
    </location>
</feature>
<dbReference type="Proteomes" id="UP001222932">
    <property type="component" value="Unassembled WGS sequence"/>
</dbReference>
<evidence type="ECO:0000256" key="10">
    <source>
        <dbReference type="ARBA" id="ARBA00023201"/>
    </source>
</evidence>
<dbReference type="Pfam" id="PF00999">
    <property type="entry name" value="Na_H_Exchanger"/>
    <property type="match status" value="1"/>
</dbReference>
<feature type="transmembrane region" description="Helical" evidence="12">
    <location>
        <begin position="331"/>
        <end position="351"/>
    </location>
</feature>
<dbReference type="AlphaFoldDB" id="A0AAD3TNJ3"/>
<evidence type="ECO:0000256" key="12">
    <source>
        <dbReference type="SAM" id="Phobius"/>
    </source>
</evidence>
<feature type="region of interest" description="Disordered" evidence="11">
    <location>
        <begin position="740"/>
        <end position="789"/>
    </location>
</feature>
<dbReference type="GO" id="GO:0120029">
    <property type="term" value="P:proton export across plasma membrane"/>
    <property type="evidence" value="ECO:0007669"/>
    <property type="project" value="InterPro"/>
</dbReference>
<feature type="transmembrane region" description="Helical" evidence="12">
    <location>
        <begin position="302"/>
        <end position="319"/>
    </location>
</feature>
<gene>
    <name evidence="14" type="ORF">CspeluHIS016_0103750</name>
</gene>
<evidence type="ECO:0000313" key="15">
    <source>
        <dbReference type="Proteomes" id="UP001222932"/>
    </source>
</evidence>
<comment type="subcellular location">
    <subcellularLocation>
        <location evidence="1">Membrane</location>
        <topology evidence="1">Multi-pass membrane protein</topology>
    </subcellularLocation>
</comment>
<evidence type="ECO:0000256" key="3">
    <source>
        <dbReference type="ARBA" id="ARBA00022448"/>
    </source>
</evidence>
<reference evidence="14" key="1">
    <citation type="journal article" date="2023" name="BMC Genomics">
        <title>Chromosome-level genome assemblies of Cutaneotrichosporon spp. (Trichosporonales, Basidiomycota) reveal imbalanced evolution between nucleotide sequences and chromosome synteny.</title>
        <authorList>
            <person name="Kobayashi Y."/>
            <person name="Kayamori A."/>
            <person name="Aoki K."/>
            <person name="Shiwa Y."/>
            <person name="Matsutani M."/>
            <person name="Fujita N."/>
            <person name="Sugita T."/>
            <person name="Iwasaki W."/>
            <person name="Tanaka N."/>
            <person name="Takashima M."/>
        </authorList>
    </citation>
    <scope>NUCLEOTIDE SEQUENCE</scope>
    <source>
        <strain evidence="14">HIS016</strain>
    </source>
</reference>
<dbReference type="PANTHER" id="PTHR31382:SF4">
    <property type="entry name" value="NA(+)_H(+) ANTIPORTER"/>
    <property type="match status" value="1"/>
</dbReference>
<feature type="region of interest" description="Disordered" evidence="11">
    <location>
        <begin position="672"/>
        <end position="693"/>
    </location>
</feature>
<evidence type="ECO:0000259" key="13">
    <source>
        <dbReference type="Pfam" id="PF00999"/>
    </source>
</evidence>
<dbReference type="InterPro" id="IPR004712">
    <property type="entry name" value="Na+/H+_antiporter_fungi"/>
</dbReference>
<dbReference type="GO" id="GO:0015385">
    <property type="term" value="F:sodium:proton antiporter activity"/>
    <property type="evidence" value="ECO:0007669"/>
    <property type="project" value="InterPro"/>
</dbReference>
<evidence type="ECO:0000256" key="6">
    <source>
        <dbReference type="ARBA" id="ARBA00022989"/>
    </source>
</evidence>
<evidence type="ECO:0000256" key="11">
    <source>
        <dbReference type="SAM" id="MobiDB-lite"/>
    </source>
</evidence>
<protein>
    <recommendedName>
        <fullName evidence="13">Cation/H+ exchanger transmembrane domain-containing protein</fullName>
    </recommendedName>
</protein>
<name>A0AAD3TNJ3_9TREE</name>
<feature type="transmembrane region" description="Helical" evidence="12">
    <location>
        <begin position="207"/>
        <end position="228"/>
    </location>
</feature>
<keyword evidence="7" id="KW-0915">Sodium</keyword>
<keyword evidence="9 12" id="KW-0472">Membrane</keyword>
<reference evidence="14" key="2">
    <citation type="submission" date="2023-06" db="EMBL/GenBank/DDBJ databases">
        <authorList>
            <person name="Kobayashi Y."/>
            <person name="Kayamori A."/>
            <person name="Aoki K."/>
            <person name="Shiwa Y."/>
            <person name="Fujita N."/>
            <person name="Sugita T."/>
            <person name="Iwasaki W."/>
            <person name="Tanaka N."/>
            <person name="Takashima M."/>
        </authorList>
    </citation>
    <scope>NUCLEOTIDE SEQUENCE</scope>
    <source>
        <strain evidence="14">HIS016</strain>
    </source>
</reference>
<keyword evidence="8" id="KW-0406">Ion transport</keyword>
<feature type="compositionally biased region" description="Polar residues" evidence="11">
    <location>
        <begin position="614"/>
        <end position="631"/>
    </location>
</feature>
<dbReference type="GO" id="GO:0030007">
    <property type="term" value="P:intracellular potassium ion homeostasis"/>
    <property type="evidence" value="ECO:0007669"/>
    <property type="project" value="TreeGrafter"/>
</dbReference>
<keyword evidence="15" id="KW-1185">Reference proteome</keyword>
<comment type="similarity">
    <text evidence="2">Belongs to the fungal Na(+)/H(+) exchanger family.</text>
</comment>
<accession>A0AAD3TNJ3</accession>
<organism evidence="14 15">
    <name type="scientific">Cutaneotrichosporon spelunceum</name>
    <dbReference type="NCBI Taxonomy" id="1672016"/>
    <lineage>
        <taxon>Eukaryota</taxon>
        <taxon>Fungi</taxon>
        <taxon>Dikarya</taxon>
        <taxon>Basidiomycota</taxon>
        <taxon>Agaricomycotina</taxon>
        <taxon>Tremellomycetes</taxon>
        <taxon>Trichosporonales</taxon>
        <taxon>Trichosporonaceae</taxon>
        <taxon>Cutaneotrichosporon</taxon>
    </lineage>
</organism>
<evidence type="ECO:0000256" key="7">
    <source>
        <dbReference type="ARBA" id="ARBA00023053"/>
    </source>
</evidence>
<dbReference type="GO" id="GO:0005886">
    <property type="term" value="C:plasma membrane"/>
    <property type="evidence" value="ECO:0007669"/>
    <property type="project" value="InterPro"/>
</dbReference>
<keyword evidence="10" id="KW-0739">Sodium transport</keyword>
<evidence type="ECO:0000256" key="8">
    <source>
        <dbReference type="ARBA" id="ARBA00023065"/>
    </source>
</evidence>
<dbReference type="EMBL" id="BTCM01000001">
    <property type="protein sequence ID" value="GMK53789.1"/>
    <property type="molecule type" value="Genomic_DNA"/>
</dbReference>
<evidence type="ECO:0000256" key="1">
    <source>
        <dbReference type="ARBA" id="ARBA00004141"/>
    </source>
</evidence>
<feature type="compositionally biased region" description="Polar residues" evidence="11">
    <location>
        <begin position="583"/>
        <end position="602"/>
    </location>
</feature>
<proteinExistence type="inferred from homology"/>
<feature type="transmembrane region" description="Helical" evidence="12">
    <location>
        <begin position="363"/>
        <end position="385"/>
    </location>
</feature>
<comment type="caution">
    <text evidence="14">The sequence shown here is derived from an EMBL/GenBank/DDBJ whole genome shotgun (WGS) entry which is preliminary data.</text>
</comment>
<feature type="region of interest" description="Disordered" evidence="11">
    <location>
        <begin position="490"/>
        <end position="520"/>
    </location>
</feature>
<feature type="region of interest" description="Disordered" evidence="11">
    <location>
        <begin position="575"/>
        <end position="660"/>
    </location>
</feature>
<dbReference type="PANTHER" id="PTHR31382">
    <property type="entry name" value="NA(+)/H(+) ANTIPORTER"/>
    <property type="match status" value="1"/>
</dbReference>
<keyword evidence="3" id="KW-0813">Transport</keyword>
<evidence type="ECO:0000256" key="4">
    <source>
        <dbReference type="ARBA" id="ARBA00022449"/>
    </source>
</evidence>
<dbReference type="GO" id="GO:0036376">
    <property type="term" value="P:sodium ion export across plasma membrane"/>
    <property type="evidence" value="ECO:0007669"/>
    <property type="project" value="InterPro"/>
</dbReference>
<keyword evidence="4" id="KW-0050">Antiport</keyword>
<feature type="domain" description="Cation/H+ exchanger transmembrane" evidence="13">
    <location>
        <begin position="27"/>
        <end position="429"/>
    </location>
</feature>
<keyword evidence="5 12" id="KW-0812">Transmembrane</keyword>
<keyword evidence="6 12" id="KW-1133">Transmembrane helix</keyword>
<evidence type="ECO:0000256" key="9">
    <source>
        <dbReference type="ARBA" id="ARBA00023136"/>
    </source>
</evidence>
<dbReference type="FunFam" id="1.20.1530.20:FF:000015">
    <property type="entry name" value="Na(+)/H(+) antiporter 2"/>
    <property type="match status" value="1"/>
</dbReference>
<sequence>MAFQPFDVDAAHLAYTILGAFTVLFGLFGLFIKEKLYLGEAPIATIVGIICGRYIGKIFDPISWGGKEDTIDEITLEVTRVVIALGVFSVGVELPKAYVKKHWRTLFFLLGPCMVWGWLISGLFIWGLVPKLTYKSALVISACLSPTDPILAQAVVGGTFAEKHVPTHIRHMLSAESGANDGAAFPFLYIALYLTLDSSPGHAVAEWFYMTWLYEVLLGTVIGAVLGFTVRKVMQFSERKKLIDRQSYVAQYVSLAVLSIGICTLLGSDDLLAAFACGTAFAWDGHFNKATEDSVFSNVVDLLFNCAAFIYIGAIIPFADFNKFGLTVWRLIVITILILLFRRLPIILALYRWIPDIKTLREALFTGWFGPMGVGAIFIATLGRLQIPQPEPDGDTSQVDLLQETIVPVVSFLVLSSIATHGLSIPFFVSGRRVQSITHTWSRNPSMTGADEPAWTTHTTRVQQGSDVVVNRDDDDGDIGMQGLHGIIGEKRSRGSSGDCSSDAQVAQAPSDPPNSIPSHAAYREGEHLVLERAHDGERDVEVNVERNVFRNQEEKKVFDNLGVIPDHSLERVAAAAAPPTSLERSTSADSHSTNAMSSVASSDRDGSRRQPYAWNNSSQPSRTAELTQSTRLDRDPADTPTNPIHSYISPDRIHKRQPDKSWRRLLRTFTGESSNSAHPHAEEGLAGEPGFLPVRSRQGDATPPSIADRLTPWGLAPAVEPQGSGVPLTRTISFAPQALPSSDVAPSVANYGSAAPKKTPGLGMFRSTSMRPDDEEGEGRETGPGAVS</sequence>
<feature type="transmembrane region" description="Helical" evidence="12">
    <location>
        <begin position="405"/>
        <end position="429"/>
    </location>
</feature>